<dbReference type="AlphaFoldDB" id="A9KH95"/>
<dbReference type="InterPro" id="IPR027417">
    <property type="entry name" value="P-loop_NTPase"/>
</dbReference>
<accession>A9KH95</accession>
<geneLocation type="plasmid" evidence="2 3">
    <name>pQpDG</name>
</geneLocation>
<protein>
    <submittedName>
        <fullName evidence="2">Plasmid partition protein A</fullName>
    </submittedName>
</protein>
<dbReference type="KEGG" id="cbd:CBUD_A0067"/>
<dbReference type="Pfam" id="PF13614">
    <property type="entry name" value="AAA_31"/>
    <property type="match status" value="1"/>
</dbReference>
<name>A9KH95_COXBN</name>
<dbReference type="Gene3D" id="3.40.50.300">
    <property type="entry name" value="P-loop containing nucleotide triphosphate hydrolases"/>
    <property type="match status" value="1"/>
</dbReference>
<dbReference type="InterPro" id="IPR025669">
    <property type="entry name" value="AAA_dom"/>
</dbReference>
<dbReference type="EMBL" id="CP000735">
    <property type="protein sequence ID" value="ABS78580.1"/>
    <property type="molecule type" value="Genomic_DNA"/>
</dbReference>
<organism evidence="2 3">
    <name type="scientific">Coxiella burnetii (strain Dugway 5J108-111)</name>
    <dbReference type="NCBI Taxonomy" id="434922"/>
    <lineage>
        <taxon>Bacteria</taxon>
        <taxon>Pseudomonadati</taxon>
        <taxon>Pseudomonadota</taxon>
        <taxon>Gammaproteobacteria</taxon>
        <taxon>Legionellales</taxon>
        <taxon>Coxiellaceae</taxon>
        <taxon>Coxiella</taxon>
    </lineage>
</organism>
<dbReference type="CDD" id="cd02042">
    <property type="entry name" value="ParAB_family"/>
    <property type="match status" value="1"/>
</dbReference>
<dbReference type="SUPFAM" id="SSF52540">
    <property type="entry name" value="P-loop containing nucleoside triphosphate hydrolases"/>
    <property type="match status" value="1"/>
</dbReference>
<evidence type="ECO:0000313" key="2">
    <source>
        <dbReference type="EMBL" id="ABS78580.1"/>
    </source>
</evidence>
<reference evidence="2 3" key="1">
    <citation type="journal article" date="2009" name="Infect. Immun.">
        <title>Comparative genomics reveal extensive transposon-mediated genomic plasticity and diversity among potential effector proteins within the genus Coxiella.</title>
        <authorList>
            <person name="Beare P.A."/>
            <person name="Unsworth N."/>
            <person name="Andoh M."/>
            <person name="Voth D.E."/>
            <person name="Omsland A."/>
            <person name="Gilk S.D."/>
            <person name="Williams K.P."/>
            <person name="Sobral B.W."/>
            <person name="Kupko J.J.III."/>
            <person name="Porcella S.F."/>
            <person name="Samuel J.E."/>
            <person name="Heinzen R.A."/>
        </authorList>
    </citation>
    <scope>NUCLEOTIDE SEQUENCE [LARGE SCALE GENOMIC DNA]</scope>
    <source>
        <strain evidence="2 3">Dugway 5J108-111</strain>
        <plasmid evidence="3">pQpDG</plasmid>
    </source>
</reference>
<evidence type="ECO:0000259" key="1">
    <source>
        <dbReference type="Pfam" id="PF13614"/>
    </source>
</evidence>
<gene>
    <name evidence="2" type="ordered locus">CBUD_A0067</name>
</gene>
<dbReference type="HOGENOM" id="CLU_037612_9_0_6"/>
<dbReference type="InterPro" id="IPR050678">
    <property type="entry name" value="DNA_Partitioning_ATPase"/>
</dbReference>
<feature type="domain" description="AAA" evidence="1">
    <location>
        <begin position="117"/>
        <end position="279"/>
    </location>
</feature>
<keyword evidence="2" id="KW-0614">Plasmid</keyword>
<sequence length="406" mass="45736">MLETQITPYGTETPEQLMDKFYQAGNEMLLTLRNYITSPDKRKKSRTWGAIEAAKMVGVSAPTFRKLLESDNEVPGIIIEENENGRKIKKYTLTAINNLREKAKTRYKRPKGSKPLTIAISNLKGGVGKTETAVDLGKKIAIEGLRSLLLDFDAQGTATLISSGLIPDLELRYEDTITNTLISDPNNIKNIVLKTHFDGFDIIPANLAIQDCDLILPNDKENNNDRLGSPFLRLAESLKIIKNQYDVILIDCGPNLGLLTLNAIIACDGMIIPIPPSMNDYSSFIMYTATLRNMFRELSNKKLDYLRILLSKHNSSNEALQMENMMREQFGRYILSNHMCETVEVSKAANEIGTIYDVSKPRGSREAYRRALQHLDDVNMEIINNFKDIWKRQVKVLTTLGETVNG</sequence>
<dbReference type="Proteomes" id="UP000008555">
    <property type="component" value="Plasmid pQpDG"/>
</dbReference>
<dbReference type="PANTHER" id="PTHR13696">
    <property type="entry name" value="P-LOOP CONTAINING NUCLEOSIDE TRIPHOSPHATE HYDROLASE"/>
    <property type="match status" value="1"/>
</dbReference>
<dbReference type="PANTHER" id="PTHR13696:SF52">
    <property type="entry name" value="PARA FAMILY PROTEIN CT_582"/>
    <property type="match status" value="1"/>
</dbReference>
<proteinExistence type="predicted"/>
<dbReference type="RefSeq" id="WP_011996352.1">
    <property type="nucleotide sequence ID" value="NC_009726.1"/>
</dbReference>
<evidence type="ECO:0000313" key="3">
    <source>
        <dbReference type="Proteomes" id="UP000008555"/>
    </source>
</evidence>